<sequence>MFPQAELRRFEQAMREAALRTAELPEQSETWRQEHAEYLVPQRLISHQNSPKMGINYMLNIWHPSGLLRHQNNPICSASTERSISGIPKI</sequence>
<evidence type="ECO:0000313" key="2">
    <source>
        <dbReference type="EMBL" id="CAB3229997.1"/>
    </source>
</evidence>
<evidence type="ECO:0000313" key="3">
    <source>
        <dbReference type="Proteomes" id="UP000494106"/>
    </source>
</evidence>
<dbReference type="OrthoDB" id="7477683at2759"/>
<gene>
    <name evidence="1" type="ORF">APLA_LOCUS1827</name>
    <name evidence="2" type="ORF">APLA_LOCUS4062</name>
</gene>
<accession>A0A8S0YWN5</accession>
<evidence type="ECO:0000313" key="1">
    <source>
        <dbReference type="EMBL" id="CAB3224253.1"/>
    </source>
</evidence>
<dbReference type="Proteomes" id="UP000494256">
    <property type="component" value="Unassembled WGS sequence"/>
</dbReference>
<reference evidence="3 4" key="1">
    <citation type="submission" date="2020-04" db="EMBL/GenBank/DDBJ databases">
        <authorList>
            <person name="Wallbank WR R."/>
            <person name="Pardo Diaz C."/>
            <person name="Kozak K."/>
            <person name="Martin S."/>
            <person name="Jiggins C."/>
            <person name="Moest M."/>
            <person name="Warren A I."/>
            <person name="Byers J.R.P. K."/>
            <person name="Montejo-Kovacevich G."/>
            <person name="Yen C E."/>
        </authorList>
    </citation>
    <scope>NUCLEOTIDE SEQUENCE [LARGE SCALE GENOMIC DNA]</scope>
</reference>
<dbReference type="AlphaFoldDB" id="A0A8S0YWN5"/>
<dbReference type="EMBL" id="CADEBD010000171">
    <property type="protein sequence ID" value="CAB3224253.1"/>
    <property type="molecule type" value="Genomic_DNA"/>
</dbReference>
<organism evidence="1 4">
    <name type="scientific">Arctia plantaginis</name>
    <name type="common">Wood tiger moth</name>
    <name type="synonym">Phalaena plantaginis</name>
    <dbReference type="NCBI Taxonomy" id="874455"/>
    <lineage>
        <taxon>Eukaryota</taxon>
        <taxon>Metazoa</taxon>
        <taxon>Ecdysozoa</taxon>
        <taxon>Arthropoda</taxon>
        <taxon>Hexapoda</taxon>
        <taxon>Insecta</taxon>
        <taxon>Pterygota</taxon>
        <taxon>Neoptera</taxon>
        <taxon>Endopterygota</taxon>
        <taxon>Lepidoptera</taxon>
        <taxon>Glossata</taxon>
        <taxon>Ditrysia</taxon>
        <taxon>Noctuoidea</taxon>
        <taxon>Erebidae</taxon>
        <taxon>Arctiinae</taxon>
        <taxon>Arctia</taxon>
    </lineage>
</organism>
<comment type="caution">
    <text evidence="1">The sequence shown here is derived from an EMBL/GenBank/DDBJ whole genome shotgun (WGS) entry which is preliminary data.</text>
</comment>
<evidence type="ECO:0000313" key="4">
    <source>
        <dbReference type="Proteomes" id="UP000494256"/>
    </source>
</evidence>
<dbReference type="Proteomes" id="UP000494106">
    <property type="component" value="Unassembled WGS sequence"/>
</dbReference>
<name>A0A8S0YWN5_ARCPL</name>
<protein>
    <submittedName>
        <fullName evidence="1">Uncharacterized protein</fullName>
    </submittedName>
</protein>
<keyword evidence="3" id="KW-1185">Reference proteome</keyword>
<proteinExistence type="predicted"/>
<dbReference type="EMBL" id="CADEBC010000426">
    <property type="protein sequence ID" value="CAB3229997.1"/>
    <property type="molecule type" value="Genomic_DNA"/>
</dbReference>